<organism evidence="4">
    <name type="scientific">Gongylonema pulchrum</name>
    <dbReference type="NCBI Taxonomy" id="637853"/>
    <lineage>
        <taxon>Eukaryota</taxon>
        <taxon>Metazoa</taxon>
        <taxon>Ecdysozoa</taxon>
        <taxon>Nematoda</taxon>
        <taxon>Chromadorea</taxon>
        <taxon>Rhabditida</taxon>
        <taxon>Spirurina</taxon>
        <taxon>Spiruromorpha</taxon>
        <taxon>Spiruroidea</taxon>
        <taxon>Gongylonematidae</taxon>
        <taxon>Gongylonema</taxon>
    </lineage>
</organism>
<dbReference type="InterPro" id="IPR016208">
    <property type="entry name" value="Ald_Oxase/xanthine_DH-like"/>
</dbReference>
<dbReference type="SMART" id="SM01092">
    <property type="entry name" value="CO_deh_flav_C"/>
    <property type="match status" value="1"/>
</dbReference>
<dbReference type="PANTHER" id="PTHR45444">
    <property type="entry name" value="XANTHINE DEHYDROGENASE"/>
    <property type="match status" value="1"/>
</dbReference>
<dbReference type="Proteomes" id="UP000271098">
    <property type="component" value="Unassembled WGS sequence"/>
</dbReference>
<dbReference type="InterPro" id="IPR036856">
    <property type="entry name" value="Ald_Oxase/Xan_DH_a/b_sf"/>
</dbReference>
<evidence type="ECO:0000313" key="3">
    <source>
        <dbReference type="Proteomes" id="UP000271098"/>
    </source>
</evidence>
<dbReference type="EMBL" id="UYRT01083146">
    <property type="protein sequence ID" value="VDN27042.1"/>
    <property type="molecule type" value="Genomic_DNA"/>
</dbReference>
<sequence length="279" mass="30951">MLDKFQTIAGNIVTATPLSDLNPIWMASGASVLVNSETRGERCVSIDDKFFISYRKTVICPDEVICGIWIPFTKKDEQFMAYKQSQRREDDITIVSGAFAARIDAVNRKISDIRMAFSGVAPLTKMATQTQQKLSGRIWNKELLHDARVELREEFQLAAGVPGGMERYRQALVLSLFTKFFIHISQKLQPSMKNEGILTCTGDAGEELRATQIHQAVPYAQAVADPVGRPVMHQSGVKHTTGEAAYCDDYCPKGLLFSIPWKTGCLHADPQSSLKIGAH</sequence>
<dbReference type="InterPro" id="IPR002346">
    <property type="entry name" value="Mopterin_DH_FAD-bd"/>
</dbReference>
<dbReference type="SUPFAM" id="SSF56176">
    <property type="entry name" value="FAD-binding/transporter-associated domain-like"/>
    <property type="match status" value="1"/>
</dbReference>
<reference evidence="4" key="1">
    <citation type="submission" date="2016-06" db="UniProtKB">
        <authorList>
            <consortium name="WormBaseParasite"/>
        </authorList>
    </citation>
    <scope>IDENTIFICATION</scope>
</reference>
<gene>
    <name evidence="2" type="ORF">GPUH_LOCUS15982</name>
</gene>
<evidence type="ECO:0000313" key="2">
    <source>
        <dbReference type="EMBL" id="VDN27042.1"/>
    </source>
</evidence>
<dbReference type="SUPFAM" id="SSF55447">
    <property type="entry name" value="CO dehydrogenase flavoprotein C-terminal domain-like"/>
    <property type="match status" value="1"/>
</dbReference>
<proteinExistence type="predicted"/>
<keyword evidence="3" id="KW-1185">Reference proteome</keyword>
<dbReference type="OrthoDB" id="8300278at2759"/>
<dbReference type="InterPro" id="IPR036683">
    <property type="entry name" value="CO_DH_flav_C_dom_sf"/>
</dbReference>
<protein>
    <submittedName>
        <fullName evidence="4">CO_deh_flav_C domain-containing protein</fullName>
    </submittedName>
</protein>
<dbReference type="GO" id="GO:0050660">
    <property type="term" value="F:flavin adenine dinucleotide binding"/>
    <property type="evidence" value="ECO:0007669"/>
    <property type="project" value="InterPro"/>
</dbReference>
<dbReference type="AlphaFoldDB" id="A0A183E4U1"/>
<accession>A0A183E4U1</accession>
<feature type="domain" description="CO dehydrogenase flavoprotein C-terminal" evidence="1">
    <location>
        <begin position="80"/>
        <end position="184"/>
    </location>
</feature>
<evidence type="ECO:0000259" key="1">
    <source>
        <dbReference type="SMART" id="SM01092"/>
    </source>
</evidence>
<reference evidence="2 3" key="2">
    <citation type="submission" date="2018-11" db="EMBL/GenBank/DDBJ databases">
        <authorList>
            <consortium name="Pathogen Informatics"/>
        </authorList>
    </citation>
    <scope>NUCLEOTIDE SEQUENCE [LARGE SCALE GENOMIC DNA]</scope>
</reference>
<dbReference type="GO" id="GO:0016491">
    <property type="term" value="F:oxidoreductase activity"/>
    <property type="evidence" value="ECO:0007669"/>
    <property type="project" value="InterPro"/>
</dbReference>
<dbReference type="GO" id="GO:0005506">
    <property type="term" value="F:iron ion binding"/>
    <property type="evidence" value="ECO:0007669"/>
    <property type="project" value="InterPro"/>
</dbReference>
<dbReference type="Pfam" id="PF03450">
    <property type="entry name" value="CO_deh_flav_C"/>
    <property type="match status" value="1"/>
</dbReference>
<evidence type="ECO:0000313" key="4">
    <source>
        <dbReference type="WBParaSite" id="GPUH_0001600401-mRNA-1"/>
    </source>
</evidence>
<dbReference type="InterPro" id="IPR005107">
    <property type="entry name" value="CO_DH_flav_C"/>
</dbReference>
<dbReference type="Pfam" id="PF00941">
    <property type="entry name" value="FAD_binding_5"/>
    <property type="match status" value="1"/>
</dbReference>
<dbReference type="WBParaSite" id="GPUH_0001600401-mRNA-1">
    <property type="protein sequence ID" value="GPUH_0001600401-mRNA-1"/>
    <property type="gene ID" value="GPUH_0001600401"/>
</dbReference>
<dbReference type="PANTHER" id="PTHR45444:SF3">
    <property type="entry name" value="XANTHINE DEHYDROGENASE"/>
    <property type="match status" value="1"/>
</dbReference>
<dbReference type="Gene3D" id="3.30.465.10">
    <property type="match status" value="1"/>
</dbReference>
<dbReference type="Gene3D" id="3.30.390.50">
    <property type="entry name" value="CO dehydrogenase flavoprotein, C-terminal domain"/>
    <property type="match status" value="1"/>
</dbReference>
<dbReference type="InterPro" id="IPR016169">
    <property type="entry name" value="FAD-bd_PCMH_sub2"/>
</dbReference>
<dbReference type="InterPro" id="IPR036318">
    <property type="entry name" value="FAD-bd_PCMH-like_sf"/>
</dbReference>
<name>A0A183E4U1_9BILA</name>
<dbReference type="SUPFAM" id="SSF54665">
    <property type="entry name" value="CO dehydrogenase molybdoprotein N-domain-like"/>
    <property type="match status" value="1"/>
</dbReference>